<proteinExistence type="predicted"/>
<dbReference type="CDD" id="cd16295">
    <property type="entry name" value="TTHA0252-CPSF-like_MBL-fold"/>
    <property type="match status" value="1"/>
</dbReference>
<gene>
    <name evidence="4" type="ORF">MIN45_P2230</name>
</gene>
<dbReference type="Pfam" id="PF10996">
    <property type="entry name" value="Beta-Casp"/>
    <property type="match status" value="1"/>
</dbReference>
<reference evidence="5" key="1">
    <citation type="journal article" date="2024" name="Int. J. Syst. Evol. Microbiol.">
        <title>Methylomarinovum tepidoasis sp. nov., a moderately thermophilic methanotroph of the family Methylothermaceae isolated from a deep-sea hydrothermal field.</title>
        <authorList>
            <person name="Hirayama H."/>
            <person name="Takaki Y."/>
            <person name="Abe M."/>
            <person name="Miyazaki M."/>
            <person name="Uematsu K."/>
            <person name="Matsui Y."/>
            <person name="Takai K."/>
        </authorList>
    </citation>
    <scope>NUCLEOTIDE SEQUENCE [LARGE SCALE GENOMIC DNA]</scope>
    <source>
        <strain evidence="5">IN45</strain>
    </source>
</reference>
<evidence type="ECO:0000313" key="5">
    <source>
        <dbReference type="Proteomes" id="UP001321450"/>
    </source>
</evidence>
<dbReference type="EMBL" id="AP024718">
    <property type="protein sequence ID" value="BCX89857.1"/>
    <property type="molecule type" value="Genomic_DNA"/>
</dbReference>
<dbReference type="PANTHER" id="PTHR11203">
    <property type="entry name" value="CLEAVAGE AND POLYADENYLATION SPECIFICITY FACTOR FAMILY MEMBER"/>
    <property type="match status" value="1"/>
</dbReference>
<dbReference type="Pfam" id="PF00753">
    <property type="entry name" value="Lactamase_B"/>
    <property type="match status" value="1"/>
</dbReference>
<dbReference type="KEGG" id="meiy:MIN45_P2230"/>
<accession>A0AAU9CQC3</accession>
<dbReference type="PANTHER" id="PTHR11203:SF37">
    <property type="entry name" value="INTEGRATOR COMPLEX SUBUNIT 11"/>
    <property type="match status" value="1"/>
</dbReference>
<organism evidence="4 5">
    <name type="scientific">Methylomarinovum tepidoasis</name>
    <dbReference type="NCBI Taxonomy" id="2840183"/>
    <lineage>
        <taxon>Bacteria</taxon>
        <taxon>Pseudomonadati</taxon>
        <taxon>Pseudomonadota</taxon>
        <taxon>Gammaproteobacteria</taxon>
        <taxon>Methylococcales</taxon>
        <taxon>Methylothermaceae</taxon>
        <taxon>Methylomarinovum</taxon>
    </lineage>
</organism>
<dbReference type="Gene3D" id="3.40.50.10890">
    <property type="match status" value="1"/>
</dbReference>
<protein>
    <submittedName>
        <fullName evidence="4">Metallo-beta-lactamase family protein</fullName>
    </submittedName>
</protein>
<dbReference type="GO" id="GO:0004521">
    <property type="term" value="F:RNA endonuclease activity"/>
    <property type="evidence" value="ECO:0007669"/>
    <property type="project" value="TreeGrafter"/>
</dbReference>
<dbReference type="Proteomes" id="UP001321450">
    <property type="component" value="Chromosome"/>
</dbReference>
<dbReference type="SMART" id="SM01027">
    <property type="entry name" value="Beta-Casp"/>
    <property type="match status" value="1"/>
</dbReference>
<dbReference type="InterPro" id="IPR011108">
    <property type="entry name" value="RMMBL"/>
</dbReference>
<dbReference type="Pfam" id="PF07521">
    <property type="entry name" value="RMMBL"/>
    <property type="match status" value="1"/>
</dbReference>
<evidence type="ECO:0000256" key="1">
    <source>
        <dbReference type="ARBA" id="ARBA00022801"/>
    </source>
</evidence>
<dbReference type="GO" id="GO:0016787">
    <property type="term" value="F:hydrolase activity"/>
    <property type="evidence" value="ECO:0007669"/>
    <property type="project" value="UniProtKB-KW"/>
</dbReference>
<name>A0AAU9CQC3_9GAMM</name>
<keyword evidence="5" id="KW-1185">Reference proteome</keyword>
<dbReference type="InterPro" id="IPR022712">
    <property type="entry name" value="Beta_Casp"/>
</dbReference>
<dbReference type="AlphaFoldDB" id="A0AAU9CQC3"/>
<feature type="domain" description="Beta-Casp" evidence="3">
    <location>
        <begin position="255"/>
        <end position="381"/>
    </location>
</feature>
<dbReference type="SMART" id="SM00849">
    <property type="entry name" value="Lactamase_B"/>
    <property type="match status" value="1"/>
</dbReference>
<evidence type="ECO:0000259" key="3">
    <source>
        <dbReference type="SMART" id="SM01027"/>
    </source>
</evidence>
<keyword evidence="1" id="KW-0378">Hydrolase</keyword>
<feature type="domain" description="Metallo-beta-lactamase" evidence="2">
    <location>
        <begin position="13"/>
        <end position="235"/>
    </location>
</feature>
<dbReference type="InterPro" id="IPR050698">
    <property type="entry name" value="MBL"/>
</dbReference>
<dbReference type="InterPro" id="IPR001279">
    <property type="entry name" value="Metallo-B-lactamas"/>
</dbReference>
<dbReference type="InterPro" id="IPR036866">
    <property type="entry name" value="RibonucZ/Hydroxyglut_hydro"/>
</dbReference>
<dbReference type="RefSeq" id="WP_286292416.1">
    <property type="nucleotide sequence ID" value="NZ_AP024718.1"/>
</dbReference>
<evidence type="ECO:0000259" key="2">
    <source>
        <dbReference type="SMART" id="SM00849"/>
    </source>
</evidence>
<sequence>MHIEFHGAAGGVTGSCHLIEAAGKRLLIDCGMYQGGRELEAQNAEPFGFDPAGIDYVLLTHAHLDHCGRLPLLTKRGFRGEIITTGASRDLAKIVMMDAAHLAEEESRRLTHKARLRGEKERIEPVYDVLDVFDTLDRFGRRIDYNKPTRIAPGIRATFVDAGHILGSACILLQLREGERRVRVLFSGDLGNKGRPILRDPARPPKADVVVMETTYGNRCHKPLPPSVEELYQAILDTLDRGGNVVIPTFALERAQEILYFLREGVERKILPRYLPVFLDSPMAISATEIFRRHPECFDPETCAIFQEGRDPFGLPNLHFVREAAESMRLNQIQSGAVVMAGSGMCTGGRVRHHLRHNLWRPECSVVFVGYAARGTPARAIIDGAKTVHLLGKEIPVRARIYTIGGFSAHADRDELLEWHRRTGNPACTFLVHGETEALSAMCQRLQPARVEIPELHQRYDLTRYQWTR</sequence>
<evidence type="ECO:0000313" key="4">
    <source>
        <dbReference type="EMBL" id="BCX89857.1"/>
    </source>
</evidence>
<dbReference type="SUPFAM" id="SSF56281">
    <property type="entry name" value="Metallo-hydrolase/oxidoreductase"/>
    <property type="match status" value="1"/>
</dbReference>
<dbReference type="Gene3D" id="3.60.15.10">
    <property type="entry name" value="Ribonuclease Z/Hydroxyacylglutathione hydrolase-like"/>
    <property type="match status" value="1"/>
</dbReference>